<evidence type="ECO:0000313" key="9">
    <source>
        <dbReference type="Proteomes" id="UP000256424"/>
    </source>
</evidence>
<keyword evidence="7" id="KW-0998">Cell outer membrane</keyword>
<keyword evidence="5" id="KW-0732">Signal</keyword>
<dbReference type="Gene3D" id="2.40.160.60">
    <property type="entry name" value="Outer membrane protein transport protein (OMPP1/FadL/TodX)"/>
    <property type="match status" value="1"/>
</dbReference>
<dbReference type="EMBL" id="NXLW01000003">
    <property type="protein sequence ID" value="RDU73100.1"/>
    <property type="molecule type" value="Genomic_DNA"/>
</dbReference>
<dbReference type="PANTHER" id="PTHR35093">
    <property type="entry name" value="OUTER MEMBRANE PROTEIN NMB0088-RELATED"/>
    <property type="match status" value="1"/>
</dbReference>
<sequence>MRLGKGSTFSIVYNSPVAMKFEGKVSADTVIGGPVGSVRMDAPLFLYVTMPEILTVAYSHEFEVGKFRKVRFEATYERTFWSQGRKFDTEFDFDRAVFTPSPGSVPESFTQDMLKGMINLADFSAVAMGNGWVDTDTFRVGVTYIGPRLRFMLSGAYDKAPVPQNAIGIPDSDGYMVGIGAKYNLKDFDLGLALSQTFKNSSRSVYASGGTGQLRIMTFSLGYRW</sequence>
<dbReference type="Proteomes" id="UP000256424">
    <property type="component" value="Unassembled WGS sequence"/>
</dbReference>
<name>A0A3D8J740_9HELI</name>
<organism evidence="8 9">
    <name type="scientific">Helicobacter aurati</name>
    <dbReference type="NCBI Taxonomy" id="137778"/>
    <lineage>
        <taxon>Bacteria</taxon>
        <taxon>Pseudomonadati</taxon>
        <taxon>Campylobacterota</taxon>
        <taxon>Epsilonproteobacteria</taxon>
        <taxon>Campylobacterales</taxon>
        <taxon>Helicobacteraceae</taxon>
        <taxon>Helicobacter</taxon>
    </lineage>
</organism>
<evidence type="ECO:0000256" key="4">
    <source>
        <dbReference type="ARBA" id="ARBA00022692"/>
    </source>
</evidence>
<dbReference type="Pfam" id="PF03349">
    <property type="entry name" value="Toluene_X"/>
    <property type="match status" value="1"/>
</dbReference>
<comment type="similarity">
    <text evidence="2">Belongs to the OmpP1/FadL family.</text>
</comment>
<evidence type="ECO:0000313" key="8">
    <source>
        <dbReference type="EMBL" id="RDU73100.1"/>
    </source>
</evidence>
<keyword evidence="3" id="KW-1134">Transmembrane beta strand</keyword>
<evidence type="ECO:0000256" key="1">
    <source>
        <dbReference type="ARBA" id="ARBA00004571"/>
    </source>
</evidence>
<dbReference type="SUPFAM" id="SSF56935">
    <property type="entry name" value="Porins"/>
    <property type="match status" value="1"/>
</dbReference>
<evidence type="ECO:0000256" key="2">
    <source>
        <dbReference type="ARBA" id="ARBA00008163"/>
    </source>
</evidence>
<evidence type="ECO:0008006" key="10">
    <source>
        <dbReference type="Google" id="ProtNLM"/>
    </source>
</evidence>
<gene>
    <name evidence="8" type="ORF">CQA66_02405</name>
</gene>
<accession>A0A3D8J740</accession>
<proteinExistence type="inferred from homology"/>
<protein>
    <recommendedName>
        <fullName evidence="10">Transporter</fullName>
    </recommendedName>
</protein>
<comment type="subcellular location">
    <subcellularLocation>
        <location evidence="1">Cell outer membrane</location>
        <topology evidence="1">Multi-pass membrane protein</topology>
    </subcellularLocation>
</comment>
<dbReference type="GO" id="GO:0015483">
    <property type="term" value="F:long-chain fatty acid transporting porin activity"/>
    <property type="evidence" value="ECO:0007669"/>
    <property type="project" value="TreeGrafter"/>
</dbReference>
<dbReference type="InterPro" id="IPR005017">
    <property type="entry name" value="OMPP1/FadL/TodX"/>
</dbReference>
<dbReference type="AlphaFoldDB" id="A0A3D8J740"/>
<evidence type="ECO:0000256" key="7">
    <source>
        <dbReference type="ARBA" id="ARBA00023237"/>
    </source>
</evidence>
<evidence type="ECO:0000256" key="5">
    <source>
        <dbReference type="ARBA" id="ARBA00022729"/>
    </source>
</evidence>
<dbReference type="PANTHER" id="PTHR35093:SF8">
    <property type="entry name" value="OUTER MEMBRANE PROTEIN NMB0088-RELATED"/>
    <property type="match status" value="1"/>
</dbReference>
<comment type="caution">
    <text evidence="8">The sequence shown here is derived from an EMBL/GenBank/DDBJ whole genome shotgun (WGS) entry which is preliminary data.</text>
</comment>
<keyword evidence="6" id="KW-0472">Membrane</keyword>
<keyword evidence="9" id="KW-1185">Reference proteome</keyword>
<evidence type="ECO:0000256" key="3">
    <source>
        <dbReference type="ARBA" id="ARBA00022452"/>
    </source>
</evidence>
<evidence type="ECO:0000256" key="6">
    <source>
        <dbReference type="ARBA" id="ARBA00023136"/>
    </source>
</evidence>
<keyword evidence="4" id="KW-0812">Transmembrane</keyword>
<reference evidence="8 9" key="1">
    <citation type="submission" date="2018-04" db="EMBL/GenBank/DDBJ databases">
        <title>Novel Campyloabacter and Helicobacter Species and Strains.</title>
        <authorList>
            <person name="Mannion A.J."/>
            <person name="Shen Z."/>
            <person name="Fox J.G."/>
        </authorList>
    </citation>
    <scope>NUCLEOTIDE SEQUENCE [LARGE SCALE GENOMIC DNA]</scope>
    <source>
        <strain evidence="8 9">MIT 97-5075</strain>
    </source>
</reference>
<dbReference type="GO" id="GO:0009279">
    <property type="term" value="C:cell outer membrane"/>
    <property type="evidence" value="ECO:0007669"/>
    <property type="project" value="UniProtKB-SubCell"/>
</dbReference>